<keyword evidence="1" id="KW-1133">Transmembrane helix</keyword>
<proteinExistence type="predicted"/>
<dbReference type="Proteomes" id="UP000193431">
    <property type="component" value="Chromosome"/>
</dbReference>
<feature type="transmembrane region" description="Helical" evidence="1">
    <location>
        <begin position="9"/>
        <end position="28"/>
    </location>
</feature>
<evidence type="ECO:0000256" key="1">
    <source>
        <dbReference type="SAM" id="Phobius"/>
    </source>
</evidence>
<dbReference type="RefSeq" id="WP_085765680.1">
    <property type="nucleotide sequence ID" value="NZ_CP019344.1"/>
</dbReference>
<sequence>MKKRHQQKLVILSIGLVFALNLPLLFMFNEVDAVMGIPLMYLYIFGVWLLSIIITYVVLKRYA</sequence>
<protein>
    <recommendedName>
        <fullName evidence="4">DUF3311 domain-containing protein</fullName>
    </recommendedName>
</protein>
<feature type="transmembrane region" description="Helical" evidence="1">
    <location>
        <begin position="40"/>
        <end position="59"/>
    </location>
</feature>
<keyword evidence="1" id="KW-0812">Transmembrane</keyword>
<accession>A0A1W6MH27</accession>
<dbReference type="AlphaFoldDB" id="A0A1W6MH27"/>
<name>A0A1W6MH27_9FLAO</name>
<evidence type="ECO:0000313" key="3">
    <source>
        <dbReference type="Proteomes" id="UP000193431"/>
    </source>
</evidence>
<organism evidence="2 3">
    <name type="scientific">Nonlabens spongiae</name>
    <dbReference type="NCBI Taxonomy" id="331648"/>
    <lineage>
        <taxon>Bacteria</taxon>
        <taxon>Pseudomonadati</taxon>
        <taxon>Bacteroidota</taxon>
        <taxon>Flavobacteriia</taxon>
        <taxon>Flavobacteriales</taxon>
        <taxon>Flavobacteriaceae</taxon>
        <taxon>Nonlabens</taxon>
    </lineage>
</organism>
<evidence type="ECO:0000313" key="2">
    <source>
        <dbReference type="EMBL" id="ARN76880.1"/>
    </source>
</evidence>
<gene>
    <name evidence="2" type="ORF">BST97_02055</name>
</gene>
<keyword evidence="1" id="KW-0472">Membrane</keyword>
<keyword evidence="3" id="KW-1185">Reference proteome</keyword>
<evidence type="ECO:0008006" key="4">
    <source>
        <dbReference type="Google" id="ProtNLM"/>
    </source>
</evidence>
<reference evidence="2 3" key="1">
    <citation type="submission" date="2016-11" db="EMBL/GenBank/DDBJ databases">
        <title>Trade-off between light-utilization and light-protection in marine flavobacteria.</title>
        <authorList>
            <person name="Kumagai Y."/>
        </authorList>
    </citation>
    <scope>NUCLEOTIDE SEQUENCE [LARGE SCALE GENOMIC DNA]</scope>
    <source>
        <strain evidence="2 3">JCM 13191</strain>
    </source>
</reference>
<dbReference type="OrthoDB" id="1274170at2"/>
<dbReference type="EMBL" id="CP019344">
    <property type="protein sequence ID" value="ARN76880.1"/>
    <property type="molecule type" value="Genomic_DNA"/>
</dbReference>
<dbReference type="STRING" id="331648.BST97_02055"/>